<sequence>MVACIFALSNVNAASASSISCSSRGVKVNDKVSSEAELCINYKHCTIYPPGAITKEVALPFHYLVNRHTVQWRTITNKKQHVDTIECPAHEVCASIDCIVCVELLLNPHCAPQFAIAVAALVLLLITFPFVAACYLIAYWRMRSNRATSEQARWKRASEIKEGNDKLAMVNATTSMANSKMVLFSVISTCLVASADACLYTHSISVNNTACEQSNSLIECRNILETTTTLSERRPQACFRIRSGNRTIGTMELKLQRVILICNPVVLFYTRDVDLITESAKRCDLAGSCNSQTCAHVSRTSVVPELRDTYDFPGVTRCSTSCGGIPCGCLLPMPGCLFSRTYAKPRSRTIYQVFHCATWTESVEMEYSFTQSGGKKTSERVNVITQGTQVLRNANITLQFVTMPTIPLLSSTFVQAIDVNGTEVAIVGKDDFFSLRCPTWESSKNVTECYVEDKCTCSLSDSTANCVCQNLDVHRRMASIQNRLPLSSSVLQLQDAHGRVYGTIHDAVADITITTSVGFQADSMISNEDCAIKASSVKGCYNCLSGAEVTFSCYAQQPVVAEIECDQKLFAAPCNSTTARTTVLIHPTTARYNESCLVRCGRETHHVILSGVLAFYPEWKISGTNNASKHANYVDAFNYPDLGHVLEVVLNNWRTTVVTFLALMALSVVAVCLLRIVTFRLLC</sequence>
<protein>
    <submittedName>
        <fullName evidence="6">Phlebovirus_G2 domain-containing protein</fullName>
    </submittedName>
</protein>
<evidence type="ECO:0000256" key="1">
    <source>
        <dbReference type="SAM" id="Phobius"/>
    </source>
</evidence>
<dbReference type="AlphaFoldDB" id="A0A0N4Y4V5"/>
<dbReference type="Pfam" id="PF07245">
    <property type="entry name" value="Phlebovirus_G2"/>
    <property type="match status" value="1"/>
</dbReference>
<reference evidence="6" key="1">
    <citation type="submission" date="2017-02" db="UniProtKB">
        <authorList>
            <consortium name="WormBaseParasite"/>
        </authorList>
    </citation>
    <scope>IDENTIFICATION</scope>
</reference>
<keyword evidence="1" id="KW-1133">Transmembrane helix</keyword>
<evidence type="ECO:0000259" key="3">
    <source>
        <dbReference type="Pfam" id="PF07245"/>
    </source>
</evidence>
<dbReference type="STRING" id="27835.A0A0N4Y4V5"/>
<feature type="signal peptide" evidence="2">
    <location>
        <begin position="1"/>
        <end position="16"/>
    </location>
</feature>
<name>A0A0N4Y4V5_NIPBR</name>
<feature type="chain" id="PRO_5043125252" evidence="2">
    <location>
        <begin position="17"/>
        <end position="683"/>
    </location>
</feature>
<organism evidence="6">
    <name type="scientific">Nippostrongylus brasiliensis</name>
    <name type="common">Rat hookworm</name>
    <dbReference type="NCBI Taxonomy" id="27835"/>
    <lineage>
        <taxon>Eukaryota</taxon>
        <taxon>Metazoa</taxon>
        <taxon>Ecdysozoa</taxon>
        <taxon>Nematoda</taxon>
        <taxon>Chromadorea</taxon>
        <taxon>Rhabditida</taxon>
        <taxon>Rhabditina</taxon>
        <taxon>Rhabditomorpha</taxon>
        <taxon>Strongyloidea</taxon>
        <taxon>Heligmosomidae</taxon>
        <taxon>Nippostrongylus</taxon>
    </lineage>
</organism>
<dbReference type="OMA" id="FNTHICE"/>
<evidence type="ECO:0000313" key="5">
    <source>
        <dbReference type="Proteomes" id="UP000271162"/>
    </source>
</evidence>
<evidence type="ECO:0000256" key="2">
    <source>
        <dbReference type="SAM" id="SignalP"/>
    </source>
</evidence>
<dbReference type="Proteomes" id="UP000271162">
    <property type="component" value="Unassembled WGS sequence"/>
</dbReference>
<proteinExistence type="predicted"/>
<feature type="transmembrane region" description="Helical" evidence="1">
    <location>
        <begin position="181"/>
        <end position="202"/>
    </location>
</feature>
<reference evidence="4 5" key="2">
    <citation type="submission" date="2018-11" db="EMBL/GenBank/DDBJ databases">
        <authorList>
            <consortium name="Pathogen Informatics"/>
        </authorList>
    </citation>
    <scope>NUCLEOTIDE SEQUENCE [LARGE SCALE GENOMIC DNA]</scope>
</reference>
<dbReference type="Gene3D" id="2.60.40.3770">
    <property type="match status" value="1"/>
</dbReference>
<gene>
    <name evidence="4" type="ORF">NBR_LOCUS10962</name>
</gene>
<accession>A0A0N4Y4V5</accession>
<dbReference type="WBParaSite" id="NBR_0001096101-mRNA-1">
    <property type="protein sequence ID" value="NBR_0001096101-mRNA-1"/>
    <property type="gene ID" value="NBR_0001096101"/>
</dbReference>
<keyword evidence="1" id="KW-0472">Membrane</keyword>
<keyword evidence="1" id="KW-0812">Transmembrane</keyword>
<keyword evidence="5" id="KW-1185">Reference proteome</keyword>
<feature type="domain" description="Phlebovirus glycoprotein G2 fusion" evidence="3">
    <location>
        <begin position="198"/>
        <end position="513"/>
    </location>
</feature>
<dbReference type="EMBL" id="UYSL01020425">
    <property type="protein sequence ID" value="VDL74551.1"/>
    <property type="molecule type" value="Genomic_DNA"/>
</dbReference>
<evidence type="ECO:0000313" key="6">
    <source>
        <dbReference type="WBParaSite" id="NBR_0001096101-mRNA-1"/>
    </source>
</evidence>
<evidence type="ECO:0000313" key="4">
    <source>
        <dbReference type="EMBL" id="VDL74551.1"/>
    </source>
</evidence>
<keyword evidence="2" id="KW-0732">Signal</keyword>
<feature type="transmembrane region" description="Helical" evidence="1">
    <location>
        <begin position="657"/>
        <end position="677"/>
    </location>
</feature>
<feature type="transmembrane region" description="Helical" evidence="1">
    <location>
        <begin position="114"/>
        <end position="138"/>
    </location>
</feature>
<dbReference type="InterPro" id="IPR009878">
    <property type="entry name" value="Phlebovirus_G2_fusion"/>
</dbReference>